<evidence type="ECO:0000313" key="5">
    <source>
        <dbReference type="EMBL" id="KAF2663557.1"/>
    </source>
</evidence>
<evidence type="ECO:0000256" key="3">
    <source>
        <dbReference type="ARBA" id="ARBA00023274"/>
    </source>
</evidence>
<dbReference type="InterPro" id="IPR035987">
    <property type="entry name" value="Ribosomal_uS8_sf"/>
</dbReference>
<dbReference type="EMBL" id="MU004245">
    <property type="protein sequence ID" value="KAF2663557.1"/>
    <property type="molecule type" value="Genomic_DNA"/>
</dbReference>
<organism evidence="5 6">
    <name type="scientific">Microthyrium microscopicum</name>
    <dbReference type="NCBI Taxonomy" id="703497"/>
    <lineage>
        <taxon>Eukaryota</taxon>
        <taxon>Fungi</taxon>
        <taxon>Dikarya</taxon>
        <taxon>Ascomycota</taxon>
        <taxon>Pezizomycotina</taxon>
        <taxon>Dothideomycetes</taxon>
        <taxon>Dothideomycetes incertae sedis</taxon>
        <taxon>Microthyriales</taxon>
        <taxon>Microthyriaceae</taxon>
        <taxon>Microthyrium</taxon>
    </lineage>
</organism>
<evidence type="ECO:0000256" key="1">
    <source>
        <dbReference type="ARBA" id="ARBA00006471"/>
    </source>
</evidence>
<evidence type="ECO:0000256" key="2">
    <source>
        <dbReference type="ARBA" id="ARBA00022980"/>
    </source>
</evidence>
<dbReference type="Gene3D" id="3.30.1490.10">
    <property type="match status" value="1"/>
</dbReference>
<dbReference type="AlphaFoldDB" id="A0A6A6TWM7"/>
<evidence type="ECO:0000256" key="4">
    <source>
        <dbReference type="SAM" id="MobiDB-lite"/>
    </source>
</evidence>
<keyword evidence="3" id="KW-0687">Ribonucleoprotein</keyword>
<dbReference type="Proteomes" id="UP000799302">
    <property type="component" value="Unassembled WGS sequence"/>
</dbReference>
<protein>
    <submittedName>
        <fullName evidence="5">Ribosomal protein S8</fullName>
    </submittedName>
</protein>
<dbReference type="InterPro" id="IPR000630">
    <property type="entry name" value="Ribosomal_uS8"/>
</dbReference>
<dbReference type="Pfam" id="PF00410">
    <property type="entry name" value="Ribosomal_S8"/>
    <property type="match status" value="1"/>
</dbReference>
<dbReference type="GO" id="GO:0006412">
    <property type="term" value="P:translation"/>
    <property type="evidence" value="ECO:0007669"/>
    <property type="project" value="InterPro"/>
</dbReference>
<keyword evidence="2 5" id="KW-0689">Ribosomal protein</keyword>
<feature type="region of interest" description="Disordered" evidence="4">
    <location>
        <begin position="78"/>
        <end position="102"/>
    </location>
</feature>
<dbReference type="GO" id="GO:0003735">
    <property type="term" value="F:structural constituent of ribosome"/>
    <property type="evidence" value="ECO:0007669"/>
    <property type="project" value="InterPro"/>
</dbReference>
<keyword evidence="6" id="KW-1185">Reference proteome</keyword>
<evidence type="ECO:0000313" key="6">
    <source>
        <dbReference type="Proteomes" id="UP000799302"/>
    </source>
</evidence>
<comment type="similarity">
    <text evidence="1">Belongs to the universal ribosomal protein uS8 family.</text>
</comment>
<dbReference type="GO" id="GO:1990904">
    <property type="term" value="C:ribonucleoprotein complex"/>
    <property type="evidence" value="ECO:0007669"/>
    <property type="project" value="UniProtKB-KW"/>
</dbReference>
<reference evidence="5" key="1">
    <citation type="journal article" date="2020" name="Stud. Mycol.">
        <title>101 Dothideomycetes genomes: a test case for predicting lifestyles and emergence of pathogens.</title>
        <authorList>
            <person name="Haridas S."/>
            <person name="Albert R."/>
            <person name="Binder M."/>
            <person name="Bloem J."/>
            <person name="Labutti K."/>
            <person name="Salamov A."/>
            <person name="Andreopoulos B."/>
            <person name="Baker S."/>
            <person name="Barry K."/>
            <person name="Bills G."/>
            <person name="Bluhm B."/>
            <person name="Cannon C."/>
            <person name="Castanera R."/>
            <person name="Culley D."/>
            <person name="Daum C."/>
            <person name="Ezra D."/>
            <person name="Gonzalez J."/>
            <person name="Henrissat B."/>
            <person name="Kuo A."/>
            <person name="Liang C."/>
            <person name="Lipzen A."/>
            <person name="Lutzoni F."/>
            <person name="Magnuson J."/>
            <person name="Mondo S."/>
            <person name="Nolan M."/>
            <person name="Ohm R."/>
            <person name="Pangilinan J."/>
            <person name="Park H.-J."/>
            <person name="Ramirez L."/>
            <person name="Alfaro M."/>
            <person name="Sun H."/>
            <person name="Tritt A."/>
            <person name="Yoshinaga Y."/>
            <person name="Zwiers L.-H."/>
            <person name="Turgeon B."/>
            <person name="Goodwin S."/>
            <person name="Spatafora J."/>
            <person name="Crous P."/>
            <person name="Grigoriev I."/>
        </authorList>
    </citation>
    <scope>NUCLEOTIDE SEQUENCE</scope>
    <source>
        <strain evidence="5">CBS 115976</strain>
    </source>
</reference>
<feature type="compositionally biased region" description="Basic and acidic residues" evidence="4">
    <location>
        <begin position="86"/>
        <end position="96"/>
    </location>
</feature>
<sequence length="192" mass="21995">MPSLHNWAHVCSNLVNCSRVRLGMTSMPYTKPHLKFALALQHQGILESVEIGGKKPPNPFEEIDPKDRVELANRLIDSPWDAYPDPTDRTTPDRTYQEPPRNPADRRIWVGLKYFYNEPVIRKIKMISKPSKHNVELSLEQLRWIVKGRKTAQVEGLERPGELLFLSTTAGILESRQALQRQLGGTAICRLY</sequence>
<proteinExistence type="inferred from homology"/>
<dbReference type="SUPFAM" id="SSF56047">
    <property type="entry name" value="Ribosomal protein S8"/>
    <property type="match status" value="1"/>
</dbReference>
<gene>
    <name evidence="5" type="ORF">BT63DRAFT_430391</name>
</gene>
<dbReference type="GO" id="GO:0005840">
    <property type="term" value="C:ribosome"/>
    <property type="evidence" value="ECO:0007669"/>
    <property type="project" value="UniProtKB-KW"/>
</dbReference>
<accession>A0A6A6TWM7</accession>
<name>A0A6A6TWM7_9PEZI</name>
<dbReference type="OrthoDB" id="409928at2759"/>